<dbReference type="Proteomes" id="UP000277498">
    <property type="component" value="Unassembled WGS sequence"/>
</dbReference>
<name>A0A3P5WWM3_9RHOB</name>
<feature type="transmembrane region" description="Helical" evidence="6">
    <location>
        <begin position="149"/>
        <end position="175"/>
    </location>
</feature>
<dbReference type="OrthoDB" id="2388015at2"/>
<evidence type="ECO:0000259" key="7">
    <source>
        <dbReference type="Pfam" id="PF01545"/>
    </source>
</evidence>
<keyword evidence="2" id="KW-0813">Transport</keyword>
<comment type="subcellular location">
    <subcellularLocation>
        <location evidence="1">Membrane</location>
        <topology evidence="1">Multi-pass membrane protein</topology>
    </subcellularLocation>
</comment>
<keyword evidence="4 6" id="KW-1133">Transmembrane helix</keyword>
<dbReference type="EMBL" id="UXAW01000033">
    <property type="protein sequence ID" value="VDC20417.1"/>
    <property type="molecule type" value="Genomic_DNA"/>
</dbReference>
<feature type="transmembrane region" description="Helical" evidence="6">
    <location>
        <begin position="81"/>
        <end position="105"/>
    </location>
</feature>
<keyword evidence="9" id="KW-1185">Reference proteome</keyword>
<evidence type="ECO:0000256" key="1">
    <source>
        <dbReference type="ARBA" id="ARBA00004141"/>
    </source>
</evidence>
<dbReference type="PANTHER" id="PTHR43840">
    <property type="entry name" value="MITOCHONDRIAL METAL TRANSPORTER 1-RELATED"/>
    <property type="match status" value="1"/>
</dbReference>
<feature type="transmembrane region" description="Helical" evidence="6">
    <location>
        <begin position="117"/>
        <end position="137"/>
    </location>
</feature>
<dbReference type="SUPFAM" id="SSF161111">
    <property type="entry name" value="Cation efflux protein transmembrane domain-like"/>
    <property type="match status" value="1"/>
</dbReference>
<dbReference type="GO" id="GO:0015086">
    <property type="term" value="F:cadmium ion transmembrane transporter activity"/>
    <property type="evidence" value="ECO:0007669"/>
    <property type="project" value="TreeGrafter"/>
</dbReference>
<dbReference type="GO" id="GO:0015341">
    <property type="term" value="F:zinc efflux antiporter activity"/>
    <property type="evidence" value="ECO:0007669"/>
    <property type="project" value="TreeGrafter"/>
</dbReference>
<reference evidence="8 9" key="1">
    <citation type="submission" date="2018-11" db="EMBL/GenBank/DDBJ databases">
        <authorList>
            <person name="Criscuolo A."/>
        </authorList>
    </citation>
    <scope>NUCLEOTIDE SEQUENCE [LARGE SCALE GENOMIC DNA]</scope>
    <source>
        <strain evidence="8">ACIP111625</strain>
    </source>
</reference>
<evidence type="ECO:0000256" key="3">
    <source>
        <dbReference type="ARBA" id="ARBA00022692"/>
    </source>
</evidence>
<dbReference type="AlphaFoldDB" id="A0A3P5WWM3"/>
<evidence type="ECO:0000313" key="9">
    <source>
        <dbReference type="Proteomes" id="UP000277498"/>
    </source>
</evidence>
<dbReference type="Gene3D" id="1.20.1510.10">
    <property type="entry name" value="Cation efflux protein transmembrane domain"/>
    <property type="match status" value="1"/>
</dbReference>
<organism evidence="8 9">
    <name type="scientific">Pseudogemmobacter humi</name>
    <dbReference type="NCBI Taxonomy" id="2483812"/>
    <lineage>
        <taxon>Bacteria</taxon>
        <taxon>Pseudomonadati</taxon>
        <taxon>Pseudomonadota</taxon>
        <taxon>Alphaproteobacteria</taxon>
        <taxon>Rhodobacterales</taxon>
        <taxon>Paracoccaceae</taxon>
        <taxon>Pseudogemmobacter</taxon>
    </lineage>
</organism>
<dbReference type="GO" id="GO:0005886">
    <property type="term" value="C:plasma membrane"/>
    <property type="evidence" value="ECO:0007669"/>
    <property type="project" value="TreeGrafter"/>
</dbReference>
<keyword evidence="5 6" id="KW-0472">Membrane</keyword>
<evidence type="ECO:0000256" key="4">
    <source>
        <dbReference type="ARBA" id="ARBA00022989"/>
    </source>
</evidence>
<feature type="transmembrane region" description="Helical" evidence="6">
    <location>
        <begin position="181"/>
        <end position="202"/>
    </location>
</feature>
<dbReference type="InterPro" id="IPR027469">
    <property type="entry name" value="Cation_efflux_TMD_sf"/>
</dbReference>
<sequence length="307" mass="33331">MIQEQGAIRLSAIATFALALFGIGFGLATRSGAIIFDGIYSLLDTTTALLMLLVARLIAVSTRQSKEGRLVERFTMGFWHLEPIVVGLSGMLLLGSASYALITAIDSLMKGGRDLAFGLAIVYAVVTLAVATGMALFMRRVNRRLHSGLIAIDVTGWAISAAMTGALLIAFIAGWLVQGTAWAWISPYIDPGVLALVCLVVLPVPVPMVRRALAEILLVTPADLKERVDRVATEAVARHGFLSHRAYVARVGRGTQIELFFIVPRGQPPRPLEDWDAIRDRIGEDLGGESPHRWLTIAFTTDRDWAE</sequence>
<dbReference type="InterPro" id="IPR050291">
    <property type="entry name" value="CDF_Transporter"/>
</dbReference>
<feature type="domain" description="Cation efflux protein transmembrane" evidence="7">
    <location>
        <begin position="9"/>
        <end position="217"/>
    </location>
</feature>
<feature type="transmembrane region" description="Helical" evidence="6">
    <location>
        <begin position="7"/>
        <end position="27"/>
    </location>
</feature>
<evidence type="ECO:0000313" key="8">
    <source>
        <dbReference type="EMBL" id="VDC20417.1"/>
    </source>
</evidence>
<evidence type="ECO:0000256" key="6">
    <source>
        <dbReference type="SAM" id="Phobius"/>
    </source>
</evidence>
<dbReference type="GO" id="GO:0006882">
    <property type="term" value="P:intracellular zinc ion homeostasis"/>
    <property type="evidence" value="ECO:0007669"/>
    <property type="project" value="TreeGrafter"/>
</dbReference>
<accession>A0A3P5WWM3</accession>
<protein>
    <submittedName>
        <fullName evidence="8">Ferrous iron efflux protein F</fullName>
    </submittedName>
</protein>
<dbReference type="InterPro" id="IPR058533">
    <property type="entry name" value="Cation_efflux_TM"/>
</dbReference>
<keyword evidence="3 6" id="KW-0812">Transmembrane</keyword>
<dbReference type="Pfam" id="PF01545">
    <property type="entry name" value="Cation_efflux"/>
    <property type="match status" value="1"/>
</dbReference>
<proteinExistence type="predicted"/>
<dbReference type="RefSeq" id="WP_124084917.1">
    <property type="nucleotide sequence ID" value="NZ_UXAW01000033.1"/>
</dbReference>
<gene>
    <name evidence="8" type="ORF">XINFAN_00487</name>
</gene>
<dbReference type="GO" id="GO:0015093">
    <property type="term" value="F:ferrous iron transmembrane transporter activity"/>
    <property type="evidence" value="ECO:0007669"/>
    <property type="project" value="TreeGrafter"/>
</dbReference>
<evidence type="ECO:0000256" key="5">
    <source>
        <dbReference type="ARBA" id="ARBA00023136"/>
    </source>
</evidence>
<dbReference type="PANTHER" id="PTHR43840:SF15">
    <property type="entry name" value="MITOCHONDRIAL METAL TRANSPORTER 1-RELATED"/>
    <property type="match status" value="1"/>
</dbReference>
<evidence type="ECO:0000256" key="2">
    <source>
        <dbReference type="ARBA" id="ARBA00022448"/>
    </source>
</evidence>
<feature type="transmembrane region" description="Helical" evidence="6">
    <location>
        <begin position="39"/>
        <end position="60"/>
    </location>
</feature>